<proteinExistence type="predicted"/>
<dbReference type="Proteomes" id="UP000225108">
    <property type="component" value="Unassembled WGS sequence"/>
</dbReference>
<feature type="region of interest" description="Disordered" evidence="1">
    <location>
        <begin position="1"/>
        <end position="27"/>
    </location>
</feature>
<evidence type="ECO:0000256" key="1">
    <source>
        <dbReference type="SAM" id="MobiDB-lite"/>
    </source>
</evidence>
<sequence>MASSVRTVGDEARFSGDSMRSRGDAEAGVRSIELVGDDGTVTTLLQRADGTIEIHTAAMSSAGRAVRVPPTGSAVAYATNS</sequence>
<organism evidence="2 3">
    <name type="scientific">Williamsia marianensis</name>
    <dbReference type="NCBI Taxonomy" id="85044"/>
    <lineage>
        <taxon>Bacteria</taxon>
        <taxon>Bacillati</taxon>
        <taxon>Actinomycetota</taxon>
        <taxon>Actinomycetes</taxon>
        <taxon>Mycobacteriales</taxon>
        <taxon>Nocardiaceae</taxon>
        <taxon>Williamsia</taxon>
    </lineage>
</organism>
<dbReference type="EMBL" id="PEBD01000008">
    <property type="protein sequence ID" value="PHV66704.1"/>
    <property type="molecule type" value="Genomic_DNA"/>
</dbReference>
<accession>A0A2G3PLP7</accession>
<feature type="compositionally biased region" description="Basic and acidic residues" evidence="1">
    <location>
        <begin position="8"/>
        <end position="27"/>
    </location>
</feature>
<dbReference type="RefSeq" id="WP_099382732.1">
    <property type="nucleotide sequence ID" value="NZ_PEBD01000008.1"/>
</dbReference>
<evidence type="ECO:0000313" key="3">
    <source>
        <dbReference type="Proteomes" id="UP000225108"/>
    </source>
</evidence>
<protein>
    <submittedName>
        <fullName evidence="2">Uncharacterized protein</fullName>
    </submittedName>
</protein>
<name>A0A2G3PLP7_WILMA</name>
<comment type="caution">
    <text evidence="2">The sequence shown here is derived from an EMBL/GenBank/DDBJ whole genome shotgun (WGS) entry which is preliminary data.</text>
</comment>
<evidence type="ECO:0000313" key="2">
    <source>
        <dbReference type="EMBL" id="PHV66704.1"/>
    </source>
</evidence>
<dbReference type="AlphaFoldDB" id="A0A2G3PLP7"/>
<gene>
    <name evidence="2" type="ORF">CSW57_10490</name>
</gene>
<reference evidence="2 3" key="1">
    <citation type="submission" date="2017-10" db="EMBL/GenBank/DDBJ databases">
        <title>The draft genome sequence of Williamsia sp. BULT 1.1 isolated from the semi-arid grassland soils from South Africa.</title>
        <authorList>
            <person name="Kabwe M.H."/>
            <person name="Govender N."/>
            <person name="Mutseka Lunga P."/>
            <person name="Vikram S."/>
            <person name="Makhalanyane T.P."/>
        </authorList>
    </citation>
    <scope>NUCLEOTIDE SEQUENCE [LARGE SCALE GENOMIC DNA]</scope>
    <source>
        <strain evidence="2 3">BULT 1.1</strain>
    </source>
</reference>